<evidence type="ECO:0000256" key="3">
    <source>
        <dbReference type="ARBA" id="ARBA00023125"/>
    </source>
</evidence>
<keyword evidence="3" id="KW-0238">DNA-binding</keyword>
<evidence type="ECO:0000256" key="6">
    <source>
        <dbReference type="SAM" id="Phobius"/>
    </source>
</evidence>
<dbReference type="PANTHER" id="PTHR30204:SF69">
    <property type="entry name" value="MERR-FAMILY TRANSCRIPTIONAL REGULATOR"/>
    <property type="match status" value="1"/>
</dbReference>
<feature type="domain" description="HTH merR-type" evidence="7">
    <location>
        <begin position="1"/>
        <end position="69"/>
    </location>
</feature>
<dbReference type="SUPFAM" id="SSF46955">
    <property type="entry name" value="Putative DNA-binding domain"/>
    <property type="match status" value="1"/>
</dbReference>
<dbReference type="PANTHER" id="PTHR30204">
    <property type="entry name" value="REDOX-CYCLING DRUG-SENSING TRANSCRIPTIONAL ACTIVATOR SOXR"/>
    <property type="match status" value="1"/>
</dbReference>
<sequence>MKINEVEAQVGITKKNIRFYEEQGLLAPRRNSENGYREYGPHEVEQLRQIKLMRKLGVSLEEIRKMQAGAWTVGDGMRRHLVSLEREKKNLEQSIQLCRSLSSREERLDALDAAALLEQMDRMEREGTTFLDKQVEDTKRRRYVAPVVAAALTVGLMAGLMILMIWAFTVDAEEAPPLPLAVILVAIPGVVIPGVLLALLQRVREIEKGEAEDAKKY</sequence>
<evidence type="ECO:0000256" key="2">
    <source>
        <dbReference type="ARBA" id="ARBA00023015"/>
    </source>
</evidence>
<dbReference type="InterPro" id="IPR000551">
    <property type="entry name" value="MerR-type_HTH_dom"/>
</dbReference>
<keyword evidence="6" id="KW-0812">Transmembrane</keyword>
<keyword evidence="9" id="KW-1185">Reference proteome</keyword>
<accession>A0AA37MRD6</accession>
<dbReference type="Pfam" id="PF13411">
    <property type="entry name" value="MerR_1"/>
    <property type="match status" value="1"/>
</dbReference>
<evidence type="ECO:0000256" key="4">
    <source>
        <dbReference type="ARBA" id="ARBA00023163"/>
    </source>
</evidence>
<keyword evidence="4" id="KW-0804">Transcription</keyword>
<proteinExistence type="predicted"/>
<keyword evidence="6" id="KW-1133">Transmembrane helix</keyword>
<dbReference type="RefSeq" id="WP_238315581.1">
    <property type="nucleotide sequence ID" value="NZ_BQKV01000011.1"/>
</dbReference>
<dbReference type="CDD" id="cd00592">
    <property type="entry name" value="HTH_MerR-like"/>
    <property type="match status" value="1"/>
</dbReference>
<dbReference type="GO" id="GO:0003700">
    <property type="term" value="F:DNA-binding transcription factor activity"/>
    <property type="evidence" value="ECO:0007669"/>
    <property type="project" value="InterPro"/>
</dbReference>
<dbReference type="GO" id="GO:0003677">
    <property type="term" value="F:DNA binding"/>
    <property type="evidence" value="ECO:0007669"/>
    <property type="project" value="UniProtKB-KW"/>
</dbReference>
<evidence type="ECO:0000313" key="8">
    <source>
        <dbReference type="EMBL" id="GJN63554.1"/>
    </source>
</evidence>
<dbReference type="EMBL" id="BQKV01000011">
    <property type="protein sequence ID" value="GJN63554.1"/>
    <property type="molecule type" value="Genomic_DNA"/>
</dbReference>
<dbReference type="Proteomes" id="UP001055185">
    <property type="component" value="Unassembled WGS sequence"/>
</dbReference>
<dbReference type="AlphaFoldDB" id="A0AA37MRD6"/>
<evidence type="ECO:0000313" key="9">
    <source>
        <dbReference type="Proteomes" id="UP001055185"/>
    </source>
</evidence>
<dbReference type="InterPro" id="IPR009061">
    <property type="entry name" value="DNA-bd_dom_put_sf"/>
</dbReference>
<feature type="coiled-coil region" evidence="5">
    <location>
        <begin position="74"/>
        <end position="101"/>
    </location>
</feature>
<keyword evidence="5" id="KW-0175">Coiled coil</keyword>
<evidence type="ECO:0000259" key="7">
    <source>
        <dbReference type="PROSITE" id="PS50937"/>
    </source>
</evidence>
<reference evidence="8" key="1">
    <citation type="journal article" date="2022" name="Int. J. Syst. Evol. Microbiol.">
        <title>Genome-based, phenotypic and chemotaxonomic classification of Faecalibacterium strains: proposal of three novel species Faecalibacterium duncaniae sp. nov., Faecalibacterium hattorii sp. nov. and Faecalibacterium gallinarum sp. nov. .</title>
        <authorList>
            <person name="Sakamoto M."/>
            <person name="Sakurai N."/>
            <person name="Tanno H."/>
            <person name="Iino T."/>
            <person name="Ohkuma M."/>
            <person name="Endo A."/>
        </authorList>
    </citation>
    <scope>NUCLEOTIDE SEQUENCE</scope>
    <source>
        <strain evidence="8">JCM 17207</strain>
    </source>
</reference>
<feature type="transmembrane region" description="Helical" evidence="6">
    <location>
        <begin position="180"/>
        <end position="200"/>
    </location>
</feature>
<keyword evidence="6" id="KW-0472">Membrane</keyword>
<feature type="transmembrane region" description="Helical" evidence="6">
    <location>
        <begin position="143"/>
        <end position="168"/>
    </location>
</feature>
<protein>
    <recommendedName>
        <fullName evidence="7">HTH merR-type domain-containing protein</fullName>
    </recommendedName>
</protein>
<evidence type="ECO:0000256" key="1">
    <source>
        <dbReference type="ARBA" id="ARBA00022491"/>
    </source>
</evidence>
<dbReference type="PROSITE" id="PS50937">
    <property type="entry name" value="HTH_MERR_2"/>
    <property type="match status" value="1"/>
</dbReference>
<gene>
    <name evidence="8" type="ORF">JCM17207_01790</name>
</gene>
<dbReference type="Gene3D" id="1.10.1660.10">
    <property type="match status" value="1"/>
</dbReference>
<organism evidence="8 9">
    <name type="scientific">Faecalibacterium gallinarum</name>
    <dbReference type="NCBI Taxonomy" id="2903556"/>
    <lineage>
        <taxon>Bacteria</taxon>
        <taxon>Bacillati</taxon>
        <taxon>Bacillota</taxon>
        <taxon>Clostridia</taxon>
        <taxon>Eubacteriales</taxon>
        <taxon>Oscillospiraceae</taxon>
        <taxon>Faecalibacterium</taxon>
    </lineage>
</organism>
<dbReference type="InterPro" id="IPR047057">
    <property type="entry name" value="MerR_fam"/>
</dbReference>
<evidence type="ECO:0000256" key="5">
    <source>
        <dbReference type="SAM" id="Coils"/>
    </source>
</evidence>
<keyword evidence="1" id="KW-0678">Repressor</keyword>
<comment type="caution">
    <text evidence="8">The sequence shown here is derived from an EMBL/GenBank/DDBJ whole genome shotgun (WGS) entry which is preliminary data.</text>
</comment>
<name>A0AA37MRD6_9FIRM</name>
<dbReference type="SMART" id="SM00422">
    <property type="entry name" value="HTH_MERR"/>
    <property type="match status" value="1"/>
</dbReference>
<dbReference type="PRINTS" id="PR00040">
    <property type="entry name" value="HTHMERR"/>
</dbReference>
<keyword evidence="2" id="KW-0805">Transcription regulation</keyword>